<protein>
    <submittedName>
        <fullName evidence="1">Uncharacterized protein</fullName>
    </submittedName>
</protein>
<name>A0ABT9BER7_9BACT</name>
<sequence>MDTNANRTPEEIIEALNKQIAEQNEIISGQADALKAAETQGSSSLPVITHEKKQYQVLAKQFIFESKLVKAEDLKTNKDLVKALLKAEAGILQLVVEKEAAEPAAN</sequence>
<dbReference type="RefSeq" id="WP_305006843.1">
    <property type="nucleotide sequence ID" value="NZ_JAUQSY010000007.1"/>
</dbReference>
<comment type="caution">
    <text evidence="1">The sequence shown here is derived from an EMBL/GenBank/DDBJ whole genome shotgun (WGS) entry which is preliminary data.</text>
</comment>
<gene>
    <name evidence="1" type="ORF">Q5H93_12380</name>
</gene>
<reference evidence="1" key="1">
    <citation type="submission" date="2023-07" db="EMBL/GenBank/DDBJ databases">
        <authorList>
            <person name="Kim M.K."/>
        </authorList>
    </citation>
    <scope>NUCLEOTIDE SEQUENCE</scope>
    <source>
        <strain evidence="1">ASUV-10-1</strain>
    </source>
</reference>
<keyword evidence="2" id="KW-1185">Reference proteome</keyword>
<accession>A0ABT9BER7</accession>
<dbReference type="EMBL" id="JAUQSY010000007">
    <property type="protein sequence ID" value="MDO7875532.1"/>
    <property type="molecule type" value="Genomic_DNA"/>
</dbReference>
<evidence type="ECO:0000313" key="2">
    <source>
        <dbReference type="Proteomes" id="UP001176429"/>
    </source>
</evidence>
<organism evidence="1 2">
    <name type="scientific">Hymenobacter aranciens</name>
    <dbReference type="NCBI Taxonomy" id="3063996"/>
    <lineage>
        <taxon>Bacteria</taxon>
        <taxon>Pseudomonadati</taxon>
        <taxon>Bacteroidota</taxon>
        <taxon>Cytophagia</taxon>
        <taxon>Cytophagales</taxon>
        <taxon>Hymenobacteraceae</taxon>
        <taxon>Hymenobacter</taxon>
    </lineage>
</organism>
<dbReference type="Proteomes" id="UP001176429">
    <property type="component" value="Unassembled WGS sequence"/>
</dbReference>
<evidence type="ECO:0000313" key="1">
    <source>
        <dbReference type="EMBL" id="MDO7875532.1"/>
    </source>
</evidence>
<proteinExistence type="predicted"/>